<evidence type="ECO:0000256" key="1">
    <source>
        <dbReference type="ARBA" id="ARBA00022741"/>
    </source>
</evidence>
<organism evidence="4">
    <name type="scientific">Noccaea caerulescens</name>
    <name type="common">Alpine penny-cress</name>
    <name type="synonym">Thlaspi caerulescens</name>
    <dbReference type="NCBI Taxonomy" id="107243"/>
    <lineage>
        <taxon>Eukaryota</taxon>
        <taxon>Viridiplantae</taxon>
        <taxon>Streptophyta</taxon>
        <taxon>Embryophyta</taxon>
        <taxon>Tracheophyta</taxon>
        <taxon>Spermatophyta</taxon>
        <taxon>Magnoliopsida</taxon>
        <taxon>eudicotyledons</taxon>
        <taxon>Gunneridae</taxon>
        <taxon>Pentapetalae</taxon>
        <taxon>rosids</taxon>
        <taxon>malvids</taxon>
        <taxon>Brassicales</taxon>
        <taxon>Brassicaceae</taxon>
        <taxon>Coluteocarpeae</taxon>
        <taxon>Noccaea</taxon>
    </lineage>
</organism>
<evidence type="ECO:0000259" key="3">
    <source>
        <dbReference type="Pfam" id="PF07683"/>
    </source>
</evidence>
<dbReference type="InterPro" id="IPR036627">
    <property type="entry name" value="CobW-likC_sf"/>
</dbReference>
<reference evidence="4" key="1">
    <citation type="submission" date="2016-07" db="EMBL/GenBank/DDBJ databases">
        <title>De novo transcriptome assembly of four accessions of the metal hyperaccumulator plant Noccaea caerulescens.</title>
        <authorList>
            <person name="Blande D."/>
            <person name="Halimaa P."/>
            <person name="Tervahauta A.I."/>
            <person name="Aarts M.G."/>
            <person name="Karenlampi S.O."/>
        </authorList>
    </citation>
    <scope>NUCLEOTIDE SEQUENCE</scope>
</reference>
<dbReference type="Pfam" id="PF07683">
    <property type="entry name" value="CobW_C"/>
    <property type="match status" value="1"/>
</dbReference>
<dbReference type="Gene3D" id="3.30.1220.10">
    <property type="entry name" value="CobW-like, C-terminal domain"/>
    <property type="match status" value="1"/>
</dbReference>
<dbReference type="SUPFAM" id="SSF90002">
    <property type="entry name" value="Hypothetical protein YjiA, C-terminal domain"/>
    <property type="match status" value="1"/>
</dbReference>
<proteinExistence type="predicted"/>
<protein>
    <recommendedName>
        <fullName evidence="3">CobW C-terminal domain-containing protein</fullName>
    </recommendedName>
</protein>
<gene>
    <name evidence="4" type="ORF">LC_TR12315_c2_g1_i1_g.42830</name>
</gene>
<accession>A0A1J3EN74</accession>
<evidence type="ECO:0000313" key="4">
    <source>
        <dbReference type="EMBL" id="JAU30588.1"/>
    </source>
</evidence>
<evidence type="ECO:0000256" key="2">
    <source>
        <dbReference type="ARBA" id="ARBA00023186"/>
    </source>
</evidence>
<sequence>MKGILYVQDMDERFVFRWLGQGVHKIFEGSPDLLWRKDETRTNKIVFIGKHLNGELYMMHSAERYAPWLQYSLHGSSFNTLWLS</sequence>
<keyword evidence="1" id="KW-0547">Nucleotide-binding</keyword>
<name>A0A1J3EN74_NOCCA</name>
<feature type="domain" description="CobW C-terminal" evidence="3">
    <location>
        <begin position="1"/>
        <end position="55"/>
    </location>
</feature>
<dbReference type="AlphaFoldDB" id="A0A1J3EN74"/>
<keyword evidence="2" id="KW-0143">Chaperone</keyword>
<dbReference type="InterPro" id="IPR011629">
    <property type="entry name" value="CobW-like_C"/>
</dbReference>
<dbReference type="EMBL" id="GEVK01022244">
    <property type="protein sequence ID" value="JAU30588.1"/>
    <property type="molecule type" value="Transcribed_RNA"/>
</dbReference>
<dbReference type="GO" id="GO:0000166">
    <property type="term" value="F:nucleotide binding"/>
    <property type="evidence" value="ECO:0007669"/>
    <property type="project" value="UniProtKB-KW"/>
</dbReference>